<dbReference type="InterPro" id="IPR005824">
    <property type="entry name" value="KOW"/>
</dbReference>
<evidence type="ECO:0000256" key="4">
    <source>
        <dbReference type="ARBA" id="ARBA00022980"/>
    </source>
</evidence>
<dbReference type="CDD" id="cd06089">
    <property type="entry name" value="KOW_RPL26"/>
    <property type="match status" value="1"/>
</dbReference>
<evidence type="ECO:0000256" key="5">
    <source>
        <dbReference type="ARBA" id="ARBA00023274"/>
    </source>
</evidence>
<evidence type="ECO:0000256" key="1">
    <source>
        <dbReference type="ARBA" id="ARBA00004072"/>
    </source>
</evidence>
<dbReference type="GO" id="GO:0003735">
    <property type="term" value="F:structural constituent of ribosome"/>
    <property type="evidence" value="ECO:0007669"/>
    <property type="project" value="InterPro"/>
</dbReference>
<keyword evidence="4 8" id="KW-0689">Ribosomal protein</keyword>
<keyword evidence="9" id="KW-1185">Reference proteome</keyword>
<dbReference type="SUPFAM" id="SSF50104">
    <property type="entry name" value="Translation proteins SH3-like domain"/>
    <property type="match status" value="1"/>
</dbReference>
<dbReference type="VEuPathDB" id="PiroplasmaDB:TA15440"/>
<dbReference type="HAMAP" id="MF_01326_B">
    <property type="entry name" value="Ribosomal_uL24_B"/>
    <property type="match status" value="1"/>
</dbReference>
<evidence type="ECO:0000256" key="6">
    <source>
        <dbReference type="ARBA" id="ARBA00035282"/>
    </source>
</evidence>
<dbReference type="InterPro" id="IPR003256">
    <property type="entry name" value="Ribosomal_uL24"/>
</dbReference>
<dbReference type="FunCoup" id="Q4UDF7">
    <property type="interactions" value="83"/>
</dbReference>
<dbReference type="KEGG" id="tan:TA15440"/>
<dbReference type="NCBIfam" id="TIGR01079">
    <property type="entry name" value="rplX_bact"/>
    <property type="match status" value="1"/>
</dbReference>
<dbReference type="PANTHER" id="PTHR12903">
    <property type="entry name" value="MITOCHONDRIAL RIBOSOMAL PROTEIN L24"/>
    <property type="match status" value="1"/>
</dbReference>
<dbReference type="Pfam" id="PF00467">
    <property type="entry name" value="KOW"/>
    <property type="match status" value="1"/>
</dbReference>
<dbReference type="eggNOG" id="KOG1708">
    <property type="taxonomic scope" value="Eukaryota"/>
</dbReference>
<evidence type="ECO:0000256" key="3">
    <source>
        <dbReference type="ARBA" id="ARBA00011838"/>
    </source>
</evidence>
<dbReference type="SMART" id="SM00739">
    <property type="entry name" value="KOW"/>
    <property type="match status" value="1"/>
</dbReference>
<evidence type="ECO:0000313" key="9">
    <source>
        <dbReference type="Proteomes" id="UP000001950"/>
    </source>
</evidence>
<dbReference type="InterPro" id="IPR014722">
    <property type="entry name" value="Rib_uL2_dom2"/>
</dbReference>
<dbReference type="EMBL" id="CR940348">
    <property type="protein sequence ID" value="CAI74882.1"/>
    <property type="molecule type" value="Genomic_DNA"/>
</dbReference>
<comment type="function">
    <text evidence="1">One of two assembly initiator proteins, it binds directly to the 5'-end of the 23S rRNA, where it nucleates assembly of the 50S subunit.</text>
</comment>
<dbReference type="Pfam" id="PF17136">
    <property type="entry name" value="ribosomal_L24"/>
    <property type="match status" value="1"/>
</dbReference>
<comment type="subunit">
    <text evidence="3">Part of the 50S ribosomal subunit.</text>
</comment>
<feature type="domain" description="KOW" evidence="7">
    <location>
        <begin position="55"/>
        <end position="82"/>
    </location>
</feature>
<protein>
    <recommendedName>
        <fullName evidence="6">Large ribosomal subunit protein uL24c</fullName>
    </recommendedName>
</protein>
<dbReference type="GO" id="GO:0003723">
    <property type="term" value="F:RNA binding"/>
    <property type="evidence" value="ECO:0007669"/>
    <property type="project" value="InterPro"/>
</dbReference>
<dbReference type="RefSeq" id="XP_952614.1">
    <property type="nucleotide sequence ID" value="XM_947521.1"/>
</dbReference>
<dbReference type="GO" id="GO:0005840">
    <property type="term" value="C:ribosome"/>
    <property type="evidence" value="ECO:0007669"/>
    <property type="project" value="UniProtKB-KW"/>
</dbReference>
<evidence type="ECO:0000259" key="7">
    <source>
        <dbReference type="SMART" id="SM00739"/>
    </source>
</evidence>
<dbReference type="OMA" id="IVDGCNM"/>
<dbReference type="InterPro" id="IPR057264">
    <property type="entry name" value="Ribosomal_uL24_C"/>
</dbReference>
<reference evidence="8 9" key="1">
    <citation type="journal article" date="2005" name="Science">
        <title>Genome of the host-cell transforming parasite Theileria annulata compared with T. parva.</title>
        <authorList>
            <person name="Pain A."/>
            <person name="Renauld H."/>
            <person name="Berriman M."/>
            <person name="Murphy L."/>
            <person name="Yeats C.A."/>
            <person name="Weir W."/>
            <person name="Kerhornou A."/>
            <person name="Aslett M."/>
            <person name="Bishop R."/>
            <person name="Bouchier C."/>
            <person name="Cochet M."/>
            <person name="Coulson R.M.R."/>
            <person name="Cronin A."/>
            <person name="de Villiers E.P."/>
            <person name="Fraser A."/>
            <person name="Fosker N."/>
            <person name="Gardner M."/>
            <person name="Goble A."/>
            <person name="Griffiths-Jones S."/>
            <person name="Harris D.E."/>
            <person name="Katzer F."/>
            <person name="Larke N."/>
            <person name="Lord A."/>
            <person name="Maser P."/>
            <person name="McKellar S."/>
            <person name="Mooney P."/>
            <person name="Morton F."/>
            <person name="Nene V."/>
            <person name="O'Neil S."/>
            <person name="Price C."/>
            <person name="Quail M.A."/>
            <person name="Rabbinowitsch E."/>
            <person name="Rawlings N.D."/>
            <person name="Rutter S."/>
            <person name="Saunders D."/>
            <person name="Seeger K."/>
            <person name="Shah T."/>
            <person name="Squares R."/>
            <person name="Squares S."/>
            <person name="Tivey A."/>
            <person name="Walker A.R."/>
            <person name="Woodward J."/>
            <person name="Dobbelaere D.A.E."/>
            <person name="Langsley G."/>
            <person name="Rajandream M.A."/>
            <person name="McKeever D."/>
            <person name="Shiels B."/>
            <person name="Tait A."/>
            <person name="Barrell B.G."/>
            <person name="Hall N."/>
        </authorList>
    </citation>
    <scope>NUCLEOTIDE SEQUENCE [LARGE SCALE GENOMIC DNA]</scope>
    <source>
        <strain evidence="9">Ankara</strain>
    </source>
</reference>
<dbReference type="Proteomes" id="UP000001950">
    <property type="component" value="Chromosome 2"/>
</dbReference>
<sequence length="212" mass="24973">MSKYVKAAQQSFQMTKNRKVPHRNYFLHFSKYNSIPKPLTEKKQPRKVDLAKCLNMQVGDLVQVLHGQDKDRQGVILKIFHKKNQVIVENCNMRETFWNPVFDGKKPTLITQEMPIHVTNISLVDPVMKKPTIVKRRYMMNGECVRICKLSGSSLPEPVKVTWRQYRRPPKRQAPFKDIYVHKDYENFNLLTKFANFIREKKVVGILSDKKL</sequence>
<evidence type="ECO:0000256" key="2">
    <source>
        <dbReference type="ARBA" id="ARBA00010618"/>
    </source>
</evidence>
<proteinExistence type="inferred from homology"/>
<accession>Q4UDF7</accession>
<dbReference type="OrthoDB" id="359154at2759"/>
<dbReference type="InterPro" id="IPR041988">
    <property type="entry name" value="Ribosomal_uL24_KOW"/>
</dbReference>
<keyword evidence="5" id="KW-0687">Ribonucleoprotein</keyword>
<gene>
    <name evidence="8" type="ORF">TA15440</name>
</gene>
<organism evidence="8 9">
    <name type="scientific">Theileria annulata</name>
    <dbReference type="NCBI Taxonomy" id="5874"/>
    <lineage>
        <taxon>Eukaryota</taxon>
        <taxon>Sar</taxon>
        <taxon>Alveolata</taxon>
        <taxon>Apicomplexa</taxon>
        <taxon>Aconoidasida</taxon>
        <taxon>Piroplasmida</taxon>
        <taxon>Theileriidae</taxon>
        <taxon>Theileria</taxon>
    </lineage>
</organism>
<dbReference type="Gene3D" id="2.30.30.30">
    <property type="match status" value="1"/>
</dbReference>
<dbReference type="STRING" id="5874.Q4UDF7"/>
<dbReference type="GO" id="GO:1990904">
    <property type="term" value="C:ribonucleoprotein complex"/>
    <property type="evidence" value="ECO:0007669"/>
    <property type="project" value="UniProtKB-KW"/>
</dbReference>
<dbReference type="InterPro" id="IPR008991">
    <property type="entry name" value="Translation_prot_SH3-like_sf"/>
</dbReference>
<dbReference type="AlphaFoldDB" id="Q4UDF7"/>
<name>Q4UDF7_THEAN</name>
<evidence type="ECO:0000313" key="8">
    <source>
        <dbReference type="EMBL" id="CAI74882.1"/>
    </source>
</evidence>
<comment type="similarity">
    <text evidence="2">Belongs to the universal ribosomal protein uL24 family.</text>
</comment>
<dbReference type="GeneID" id="3861585"/>
<dbReference type="InParanoid" id="Q4UDF7"/>
<dbReference type="GO" id="GO:0006412">
    <property type="term" value="P:translation"/>
    <property type="evidence" value="ECO:0007669"/>
    <property type="project" value="InterPro"/>
</dbReference>